<name>A0AAW6ZK56_9ACTO</name>
<dbReference type="AlphaFoldDB" id="A0AAW6ZK56"/>
<dbReference type="Proteomes" id="UP001225576">
    <property type="component" value="Unassembled WGS sequence"/>
</dbReference>
<proteinExistence type="predicted"/>
<organism evidence="1 2">
    <name type="scientific">Trueperella bernardiae</name>
    <dbReference type="NCBI Taxonomy" id="59561"/>
    <lineage>
        <taxon>Bacteria</taxon>
        <taxon>Bacillati</taxon>
        <taxon>Actinomycetota</taxon>
        <taxon>Actinomycetes</taxon>
        <taxon>Actinomycetales</taxon>
        <taxon>Actinomycetaceae</taxon>
        <taxon>Trueperella</taxon>
    </lineage>
</organism>
<dbReference type="EMBL" id="JASPDQ010000014">
    <property type="protein sequence ID" value="MDK8602126.1"/>
    <property type="molecule type" value="Genomic_DNA"/>
</dbReference>
<protein>
    <submittedName>
        <fullName evidence="1">Uncharacterized protein</fullName>
    </submittedName>
</protein>
<comment type="caution">
    <text evidence="1">The sequence shown here is derived from an EMBL/GenBank/DDBJ whole genome shotgun (WGS) entry which is preliminary data.</text>
</comment>
<evidence type="ECO:0000313" key="1">
    <source>
        <dbReference type="EMBL" id="MDK8602126.1"/>
    </source>
</evidence>
<evidence type="ECO:0000313" key="2">
    <source>
        <dbReference type="Proteomes" id="UP001225576"/>
    </source>
</evidence>
<accession>A0AAW6ZK56</accession>
<gene>
    <name evidence="1" type="ORF">QP858_06620</name>
</gene>
<sequence length="81" mass="9115">MTKRNILAERYESLALSAAEAEHGITILKNYVARYANDNDTATVQDKIHVLKSLADGTTFDAEQIRLDIDRLVRVLQGQNQ</sequence>
<dbReference type="RefSeq" id="WP_285321513.1">
    <property type="nucleotide sequence ID" value="NZ_JASPDQ010000014.1"/>
</dbReference>
<reference evidence="1" key="1">
    <citation type="submission" date="2023-05" db="EMBL/GenBank/DDBJ databases">
        <title>Genomic Catalog of Human Bladder Bacteria.</title>
        <authorList>
            <person name="Du J."/>
        </authorList>
    </citation>
    <scope>NUCLEOTIDE SEQUENCE</scope>
    <source>
        <strain evidence="1">UMB1304A</strain>
    </source>
</reference>